<organism evidence="8 9">
    <name type="scientific">Exophiala xenobiotica</name>
    <dbReference type="NCBI Taxonomy" id="348802"/>
    <lineage>
        <taxon>Eukaryota</taxon>
        <taxon>Fungi</taxon>
        <taxon>Dikarya</taxon>
        <taxon>Ascomycota</taxon>
        <taxon>Pezizomycotina</taxon>
        <taxon>Eurotiomycetes</taxon>
        <taxon>Chaetothyriomycetidae</taxon>
        <taxon>Chaetothyriales</taxon>
        <taxon>Herpotrichiellaceae</taxon>
        <taxon>Exophiala</taxon>
    </lineage>
</organism>
<dbReference type="PROSITE" id="PS50280">
    <property type="entry name" value="SET"/>
    <property type="match status" value="1"/>
</dbReference>
<comment type="catalytic activity">
    <reaction evidence="6">
        <text>L-lysyl-[histone] + S-adenosyl-L-methionine = N(6)-methyl-L-lysyl-[histone] + S-adenosyl-L-homocysteine + H(+)</text>
        <dbReference type="Rhea" id="RHEA:10024"/>
        <dbReference type="Rhea" id="RHEA-COMP:9845"/>
        <dbReference type="Rhea" id="RHEA-COMP:9846"/>
        <dbReference type="ChEBI" id="CHEBI:15378"/>
        <dbReference type="ChEBI" id="CHEBI:29969"/>
        <dbReference type="ChEBI" id="CHEBI:57856"/>
        <dbReference type="ChEBI" id="CHEBI:59789"/>
        <dbReference type="ChEBI" id="CHEBI:61929"/>
    </reaction>
    <physiologicalReaction direction="left-to-right" evidence="6">
        <dbReference type="Rhea" id="RHEA:10025"/>
    </physiologicalReaction>
</comment>
<dbReference type="AlphaFoldDB" id="A0A0D2BV41"/>
<evidence type="ECO:0000313" key="8">
    <source>
        <dbReference type="EMBL" id="KIW56346.1"/>
    </source>
</evidence>
<dbReference type="EMBL" id="KN847319">
    <property type="protein sequence ID" value="KIW56346.1"/>
    <property type="molecule type" value="Genomic_DNA"/>
</dbReference>
<dbReference type="OrthoDB" id="438641at2759"/>
<proteinExistence type="predicted"/>
<accession>A0A0D2BV41</accession>
<dbReference type="PANTHER" id="PTHR46402:SF2">
    <property type="entry name" value="HISTONE-LYSINE N-TRIMETHYLTRANSFERASE SMYD5"/>
    <property type="match status" value="1"/>
</dbReference>
<dbReference type="HOGENOM" id="CLU_033913_0_0_1"/>
<keyword evidence="1" id="KW-0489">Methyltransferase</keyword>
<protein>
    <recommendedName>
        <fullName evidence="5">Histone-lysine N-methyltransferase SET5</fullName>
    </recommendedName>
    <alternativeName>
        <fullName evidence="4">SET domain-containing protein 5</fullName>
    </alternativeName>
</protein>
<dbReference type="GO" id="GO:0032259">
    <property type="term" value="P:methylation"/>
    <property type="evidence" value="ECO:0007669"/>
    <property type="project" value="UniProtKB-KW"/>
</dbReference>
<dbReference type="CDD" id="cd20071">
    <property type="entry name" value="SET_SMYD"/>
    <property type="match status" value="1"/>
</dbReference>
<evidence type="ECO:0000259" key="7">
    <source>
        <dbReference type="PROSITE" id="PS50280"/>
    </source>
</evidence>
<keyword evidence="3" id="KW-0949">S-adenosyl-L-methionine</keyword>
<dbReference type="PANTHER" id="PTHR46402">
    <property type="entry name" value="SET AND MYND DOMAIN-CONTAINING PROTEIN 5"/>
    <property type="match status" value="1"/>
</dbReference>
<keyword evidence="9" id="KW-1185">Reference proteome</keyword>
<dbReference type="RefSeq" id="XP_013316930.1">
    <property type="nucleotide sequence ID" value="XM_013461476.1"/>
</dbReference>
<evidence type="ECO:0000313" key="9">
    <source>
        <dbReference type="Proteomes" id="UP000054342"/>
    </source>
</evidence>
<evidence type="ECO:0000256" key="3">
    <source>
        <dbReference type="ARBA" id="ARBA00022691"/>
    </source>
</evidence>
<dbReference type="SUPFAM" id="SSF82199">
    <property type="entry name" value="SET domain"/>
    <property type="match status" value="1"/>
</dbReference>
<dbReference type="InterPro" id="IPR046341">
    <property type="entry name" value="SET_dom_sf"/>
</dbReference>
<dbReference type="Gene3D" id="2.170.270.10">
    <property type="entry name" value="SET domain"/>
    <property type="match status" value="1"/>
</dbReference>
<evidence type="ECO:0000256" key="5">
    <source>
        <dbReference type="ARBA" id="ARBA00044528"/>
    </source>
</evidence>
<dbReference type="Proteomes" id="UP000054342">
    <property type="component" value="Unassembled WGS sequence"/>
</dbReference>
<feature type="domain" description="SET" evidence="7">
    <location>
        <begin position="226"/>
        <end position="481"/>
    </location>
</feature>
<dbReference type="STRING" id="348802.A0A0D2BV41"/>
<keyword evidence="2" id="KW-0808">Transferase</keyword>
<reference evidence="8 9" key="1">
    <citation type="submission" date="2015-01" db="EMBL/GenBank/DDBJ databases">
        <title>The Genome Sequence of Exophiala xenobiotica CBS118157.</title>
        <authorList>
            <consortium name="The Broad Institute Genomics Platform"/>
            <person name="Cuomo C."/>
            <person name="de Hoog S."/>
            <person name="Gorbushina A."/>
            <person name="Stielow B."/>
            <person name="Teixiera M."/>
            <person name="Abouelleil A."/>
            <person name="Chapman S.B."/>
            <person name="Priest M."/>
            <person name="Young S.K."/>
            <person name="Wortman J."/>
            <person name="Nusbaum C."/>
            <person name="Birren B."/>
        </authorList>
    </citation>
    <scope>NUCLEOTIDE SEQUENCE [LARGE SCALE GENOMIC DNA]</scope>
    <source>
        <strain evidence="8 9">CBS 118157</strain>
    </source>
</reference>
<gene>
    <name evidence="8" type="ORF">PV05_05012</name>
</gene>
<dbReference type="Pfam" id="PF00856">
    <property type="entry name" value="SET"/>
    <property type="match status" value="1"/>
</dbReference>
<evidence type="ECO:0000256" key="6">
    <source>
        <dbReference type="ARBA" id="ARBA00048619"/>
    </source>
</evidence>
<name>A0A0D2BV41_9EURO</name>
<evidence type="ECO:0000256" key="4">
    <source>
        <dbReference type="ARBA" id="ARBA00042380"/>
    </source>
</evidence>
<dbReference type="GO" id="GO:0042799">
    <property type="term" value="F:histone H4K20 methyltransferase activity"/>
    <property type="evidence" value="ECO:0007669"/>
    <property type="project" value="TreeGrafter"/>
</dbReference>
<evidence type="ECO:0000256" key="2">
    <source>
        <dbReference type="ARBA" id="ARBA00022679"/>
    </source>
</evidence>
<sequence>MEGPWIRPWVGSVYYGEDETGELMERYLARYPAYREPQRKDLRNLESRLQSVSVRIGLYPDLIEERLTRGELLLKLRYPELSVSDAKKALIFIDTNAAEARPDLDDEALDILRCRTILLIGRSLFLGRCFVDCLDIVPKNPSKNKYAKDEDFVRLRRYAQKALEFELDHNMQDPSFQEMSEEDQEHSISKGEIMVVPYPWISDKLFRRKASAIDHANSDIWKLSQGRVIIKQSTLSDQLREYGQIRPDQDSYGIFATKDIPADTELFWDRTILCATTGEDRCAACCADLNQNVFYTTALESCCDMACLRRLRMACQPGRRAEVQGMLADAPQNEDEALLHRGLIMAHKYTQDNPSKHPLRARLLNRLTARYHPGARRAFSYGAEVCRPIEILQKLGVDIFTDDLSEAWVLETMFNRISTNVRAVEPDGNAIVAVNTLYSFFNHSCDPNVDTLEDDLKGDSSVGMVTNRKIFKGEELYISYIADKDLRKGYHQRKKLLEYWTGGECLCRKCAYERGSSWTLDDDMEFEDESGAHNESQRRRGGHYSDFEADWVVHDTDDLSEDSYQEE</sequence>
<evidence type="ECO:0000256" key="1">
    <source>
        <dbReference type="ARBA" id="ARBA00022603"/>
    </source>
</evidence>
<dbReference type="GeneID" id="25326920"/>
<dbReference type="InterPro" id="IPR001214">
    <property type="entry name" value="SET_dom"/>
</dbReference>
<dbReference type="GO" id="GO:0045814">
    <property type="term" value="P:negative regulation of gene expression, epigenetic"/>
    <property type="evidence" value="ECO:0007669"/>
    <property type="project" value="TreeGrafter"/>
</dbReference>